<dbReference type="Gene3D" id="3.60.10.10">
    <property type="entry name" value="Endonuclease/exonuclease/phosphatase"/>
    <property type="match status" value="1"/>
</dbReference>
<dbReference type="AlphaFoldDB" id="A0A165M1N2"/>
<dbReference type="InterPro" id="IPR036691">
    <property type="entry name" value="Endo/exonu/phosph_ase_sf"/>
</dbReference>
<dbReference type="Pfam" id="PF03372">
    <property type="entry name" value="Exo_endo_phos"/>
    <property type="match status" value="1"/>
</dbReference>
<keyword evidence="3" id="KW-1185">Reference proteome</keyword>
<dbReference type="STRING" id="1314781.A0A165M1N2"/>
<accession>A0A165M1N2</accession>
<evidence type="ECO:0000313" key="3">
    <source>
        <dbReference type="Proteomes" id="UP000077266"/>
    </source>
</evidence>
<organism evidence="2 3">
    <name type="scientific">Exidia glandulosa HHB12029</name>
    <dbReference type="NCBI Taxonomy" id="1314781"/>
    <lineage>
        <taxon>Eukaryota</taxon>
        <taxon>Fungi</taxon>
        <taxon>Dikarya</taxon>
        <taxon>Basidiomycota</taxon>
        <taxon>Agaricomycotina</taxon>
        <taxon>Agaricomycetes</taxon>
        <taxon>Auriculariales</taxon>
        <taxon>Exidiaceae</taxon>
        <taxon>Exidia</taxon>
    </lineage>
</organism>
<evidence type="ECO:0000313" key="2">
    <source>
        <dbReference type="EMBL" id="KZV98641.1"/>
    </source>
</evidence>
<dbReference type="OrthoDB" id="416119at2759"/>
<sequence length="286" mass="32871">MCSPDPENPTGKGGVGVVLNKRLVRTQGAHMWEVVAGRAIVVSVDWHRQQKLVVLAVYAPNDHRENKEFWTEIRETLARRADIPKPRALLGDFNMVESSADRFPSHLNGADMSAEFQELLTYLDMIDGWKEINPRRFNPTWHDAAATTYARLDRIYVTENIFMASRAWKVEDIRGWCPGADHLPVCVDLINPSMPFVGEGRWSMGLKHLRDRQLFKELVETGKEVLANVDKLMEKPRLPDDNVQHAVANWKEDVAERSKARAREEGQKRERILRALENEKKEILQD</sequence>
<name>A0A165M1N2_EXIGL</name>
<feature type="non-terminal residue" evidence="2">
    <location>
        <position position="286"/>
    </location>
</feature>
<dbReference type="SUPFAM" id="SSF56219">
    <property type="entry name" value="DNase I-like"/>
    <property type="match status" value="1"/>
</dbReference>
<evidence type="ECO:0000259" key="1">
    <source>
        <dbReference type="Pfam" id="PF03372"/>
    </source>
</evidence>
<dbReference type="GO" id="GO:0003824">
    <property type="term" value="F:catalytic activity"/>
    <property type="evidence" value="ECO:0007669"/>
    <property type="project" value="InterPro"/>
</dbReference>
<dbReference type="Proteomes" id="UP000077266">
    <property type="component" value="Unassembled WGS sequence"/>
</dbReference>
<proteinExistence type="predicted"/>
<gene>
    <name evidence="2" type="ORF">EXIGLDRAFT_606757</name>
</gene>
<dbReference type="EMBL" id="KV425916">
    <property type="protein sequence ID" value="KZV98641.1"/>
    <property type="molecule type" value="Genomic_DNA"/>
</dbReference>
<dbReference type="InParanoid" id="A0A165M1N2"/>
<reference evidence="2 3" key="1">
    <citation type="journal article" date="2016" name="Mol. Biol. Evol.">
        <title>Comparative Genomics of Early-Diverging Mushroom-Forming Fungi Provides Insights into the Origins of Lignocellulose Decay Capabilities.</title>
        <authorList>
            <person name="Nagy L.G."/>
            <person name="Riley R."/>
            <person name="Tritt A."/>
            <person name="Adam C."/>
            <person name="Daum C."/>
            <person name="Floudas D."/>
            <person name="Sun H."/>
            <person name="Yadav J.S."/>
            <person name="Pangilinan J."/>
            <person name="Larsson K.H."/>
            <person name="Matsuura K."/>
            <person name="Barry K."/>
            <person name="Labutti K."/>
            <person name="Kuo R."/>
            <person name="Ohm R.A."/>
            <person name="Bhattacharya S.S."/>
            <person name="Shirouzu T."/>
            <person name="Yoshinaga Y."/>
            <person name="Martin F.M."/>
            <person name="Grigoriev I.V."/>
            <person name="Hibbett D.S."/>
        </authorList>
    </citation>
    <scope>NUCLEOTIDE SEQUENCE [LARGE SCALE GENOMIC DNA]</scope>
    <source>
        <strain evidence="2 3">HHB12029</strain>
    </source>
</reference>
<dbReference type="InterPro" id="IPR005135">
    <property type="entry name" value="Endo/exonuclease/phosphatase"/>
</dbReference>
<feature type="domain" description="Endonuclease/exonuclease/phosphatase" evidence="1">
    <location>
        <begin position="8"/>
        <end position="161"/>
    </location>
</feature>
<protein>
    <submittedName>
        <fullName evidence="2">DNase I-like protein</fullName>
    </submittedName>
</protein>